<organism evidence="1 2">
    <name type="scientific">Pelobacter propionicus (strain DSM 2379 / NBRC 103807 / OttBd1)</name>
    <dbReference type="NCBI Taxonomy" id="338966"/>
    <lineage>
        <taxon>Bacteria</taxon>
        <taxon>Pseudomonadati</taxon>
        <taxon>Thermodesulfobacteriota</taxon>
        <taxon>Desulfuromonadia</taxon>
        <taxon>Desulfuromonadales</taxon>
        <taxon>Desulfuromonadaceae</taxon>
        <taxon>Pelobacter</taxon>
    </lineage>
</organism>
<name>A0R862_PELPD</name>
<geneLocation type="plasmid" evidence="1 2">
    <name>pPRO2</name>
</geneLocation>
<accession>A0R862</accession>
<sequence>MLSRATEQFLAQVLAIEADSVTPADLGFMARSLTLCTMPHSKPSDNEFTRRNGSYTLTMQAPKAIGLPYGSLPRLLLAWIVTEAVQTKSRTLTLGHSLSDFLKELGLSRQGGERGDITRLRQQMRRLFSCSIRCEYQDGKHDAGIGFMVADSYSLWWHPQEEKQAGLWESTLTLSEKFYQEITAAPIPLDMRALKALKRSPMSLDLYMWLTFRNSYLKTPTVISWQQLQQQFGAEYNRTRAFREAFRDAMRKVLVVYPTAQVTDVDNGLMLNPSPTHVPRKVKTLLTE</sequence>
<dbReference type="EMBL" id="CP000484">
    <property type="protein sequence ID" value="ABL01429.1"/>
    <property type="molecule type" value="Genomic_DNA"/>
</dbReference>
<dbReference type="InterPro" id="IPR006881">
    <property type="entry name" value="RepA_C"/>
</dbReference>
<keyword evidence="2" id="KW-1185">Reference proteome</keyword>
<evidence type="ECO:0000313" key="2">
    <source>
        <dbReference type="Proteomes" id="UP000006732"/>
    </source>
</evidence>
<dbReference type="RefSeq" id="WP_011733947.1">
    <property type="nucleotide sequence ID" value="NC_008608.1"/>
</dbReference>
<keyword evidence="1" id="KW-0614">Plasmid</keyword>
<dbReference type="KEGG" id="ppd:Ppro_3841"/>
<dbReference type="Pfam" id="PF04796">
    <property type="entry name" value="RepA_C"/>
    <property type="match status" value="1"/>
</dbReference>
<proteinExistence type="predicted"/>
<dbReference type="AlphaFoldDB" id="A0R862"/>
<gene>
    <name evidence="1" type="ordered locus">Ppro_3841</name>
</gene>
<protein>
    <submittedName>
        <fullName evidence="1">Plasmid encoded RepA protein</fullName>
    </submittedName>
</protein>
<dbReference type="HOGENOM" id="CLU_051492_1_0_7"/>
<evidence type="ECO:0000313" key="1">
    <source>
        <dbReference type="EMBL" id="ABL01429.1"/>
    </source>
</evidence>
<reference evidence="1 2" key="1">
    <citation type="submission" date="2006-10" db="EMBL/GenBank/DDBJ databases">
        <title>Complete sequence of plasmid pPRO2 of Pelobacter propionicus DSM 2379.</title>
        <authorList>
            <consortium name="US DOE Joint Genome Institute"/>
            <person name="Copeland A."/>
            <person name="Lucas S."/>
            <person name="Lapidus A."/>
            <person name="Barry K."/>
            <person name="Detter J.C."/>
            <person name="Glavina del Rio T."/>
            <person name="Hammon N."/>
            <person name="Israni S."/>
            <person name="Dalin E."/>
            <person name="Tice H."/>
            <person name="Pitluck S."/>
            <person name="Saunders E."/>
            <person name="Brettin T."/>
            <person name="Bruce D."/>
            <person name="Han C."/>
            <person name="Tapia R."/>
            <person name="Schmutz J."/>
            <person name="Larimer F."/>
            <person name="Land M."/>
            <person name="Hauser L."/>
            <person name="Kyrpides N."/>
            <person name="Kim E."/>
            <person name="Lovley D."/>
            <person name="Richardson P."/>
        </authorList>
    </citation>
    <scope>NUCLEOTIDE SEQUENCE [LARGE SCALE GENOMIC DNA]</scope>
    <source>
        <strain evidence="2">DSM 2379 / NBRC 103807 / OttBd1</strain>
        <plasmid evidence="2">Plasmid pPRO2</plasmid>
    </source>
</reference>
<dbReference type="Proteomes" id="UP000006732">
    <property type="component" value="Plasmid pPRO2"/>
</dbReference>